<gene>
    <name evidence="2" type="ORF">GCM10022255_013180</name>
</gene>
<name>A0ABP8D012_9ACTN</name>
<evidence type="ECO:0000313" key="2">
    <source>
        <dbReference type="EMBL" id="GAA4245509.1"/>
    </source>
</evidence>
<comment type="caution">
    <text evidence="2">The sequence shown here is derived from an EMBL/GenBank/DDBJ whole genome shotgun (WGS) entry which is preliminary data.</text>
</comment>
<dbReference type="Proteomes" id="UP001500620">
    <property type="component" value="Unassembled WGS sequence"/>
</dbReference>
<evidence type="ECO:0008006" key="4">
    <source>
        <dbReference type="Google" id="ProtNLM"/>
    </source>
</evidence>
<protein>
    <recommendedName>
        <fullName evidence="4">Transposase</fullName>
    </recommendedName>
</protein>
<accession>A0ABP8D012</accession>
<evidence type="ECO:0000313" key="3">
    <source>
        <dbReference type="Proteomes" id="UP001500620"/>
    </source>
</evidence>
<proteinExistence type="predicted"/>
<reference evidence="3" key="1">
    <citation type="journal article" date="2019" name="Int. J. Syst. Evol. Microbiol.">
        <title>The Global Catalogue of Microorganisms (GCM) 10K type strain sequencing project: providing services to taxonomists for standard genome sequencing and annotation.</title>
        <authorList>
            <consortium name="The Broad Institute Genomics Platform"/>
            <consortium name="The Broad Institute Genome Sequencing Center for Infectious Disease"/>
            <person name="Wu L."/>
            <person name="Ma J."/>
        </authorList>
    </citation>
    <scope>NUCLEOTIDE SEQUENCE [LARGE SCALE GENOMIC DNA]</scope>
    <source>
        <strain evidence="3">JCM 17441</strain>
    </source>
</reference>
<feature type="region of interest" description="Disordered" evidence="1">
    <location>
        <begin position="112"/>
        <end position="209"/>
    </location>
</feature>
<organism evidence="2 3">
    <name type="scientific">Dactylosporangium darangshiense</name>
    <dbReference type="NCBI Taxonomy" id="579108"/>
    <lineage>
        <taxon>Bacteria</taxon>
        <taxon>Bacillati</taxon>
        <taxon>Actinomycetota</taxon>
        <taxon>Actinomycetes</taxon>
        <taxon>Micromonosporales</taxon>
        <taxon>Micromonosporaceae</taxon>
        <taxon>Dactylosporangium</taxon>
    </lineage>
</organism>
<sequence length="209" mass="21857">MGGSSMAESGMPAEDSGGRWGYGVFQKYGLAVPGRVWWIGTVCSCGCGGARRHHCPTCGLTGDRDLVAALLGAHTVLHDRARPGRARIDWAGAQHTLDTYGVEAINNGLQGALTESTGHRPSPHPRSGGTRRPQRSTSPTGRCRRARRTAGMNPPPATSYGGGGGPVPPTTPDEIQPATPLVRTTPERRGAHPGLSTKTGTTPALENRP</sequence>
<dbReference type="EMBL" id="BAABAT010000002">
    <property type="protein sequence ID" value="GAA4245509.1"/>
    <property type="molecule type" value="Genomic_DNA"/>
</dbReference>
<feature type="compositionally biased region" description="Polar residues" evidence="1">
    <location>
        <begin position="196"/>
        <end position="209"/>
    </location>
</feature>
<evidence type="ECO:0000256" key="1">
    <source>
        <dbReference type="SAM" id="MobiDB-lite"/>
    </source>
</evidence>
<keyword evidence="3" id="KW-1185">Reference proteome</keyword>